<keyword evidence="5" id="KW-1185">Reference proteome</keyword>
<evidence type="ECO:0000313" key="4">
    <source>
        <dbReference type="EMBL" id="GGR86795.1"/>
    </source>
</evidence>
<feature type="domain" description="Aldehyde oxidase/xanthine dehydrogenase a/b hammerhead" evidence="3">
    <location>
        <begin position="24"/>
        <end position="139"/>
    </location>
</feature>
<dbReference type="RefSeq" id="WP_189072201.1">
    <property type="nucleotide sequence ID" value="NZ_BMQN01000001.1"/>
</dbReference>
<reference evidence="5" key="1">
    <citation type="journal article" date="2019" name="Int. J. Syst. Evol. Microbiol.">
        <title>The Global Catalogue of Microorganisms (GCM) 10K type strain sequencing project: providing services to taxonomists for standard genome sequencing and annotation.</title>
        <authorList>
            <consortium name="The Broad Institute Genomics Platform"/>
            <consortium name="The Broad Institute Genome Sequencing Center for Infectious Disease"/>
            <person name="Wu L."/>
            <person name="Ma J."/>
        </authorList>
    </citation>
    <scope>NUCLEOTIDE SEQUENCE [LARGE SCALE GENOMIC DNA]</scope>
    <source>
        <strain evidence="5">JCM 31405</strain>
    </source>
</reference>
<dbReference type="InterPro" id="IPR008274">
    <property type="entry name" value="AldOxase/xan_DH_MoCoBD1"/>
</dbReference>
<dbReference type="Pfam" id="PF20256">
    <property type="entry name" value="MoCoBD_2"/>
    <property type="match status" value="1"/>
</dbReference>
<proteinExistence type="predicted"/>
<keyword evidence="2" id="KW-0560">Oxidoreductase</keyword>
<evidence type="ECO:0000259" key="3">
    <source>
        <dbReference type="SMART" id="SM01008"/>
    </source>
</evidence>
<dbReference type="Gene3D" id="3.30.365.10">
    <property type="entry name" value="Aldehyde oxidase/xanthine dehydrogenase, molybdopterin binding domain"/>
    <property type="match status" value="4"/>
</dbReference>
<dbReference type="Proteomes" id="UP000644548">
    <property type="component" value="Unassembled WGS sequence"/>
</dbReference>
<dbReference type="EMBL" id="BMQN01000001">
    <property type="protein sequence ID" value="GGR86795.1"/>
    <property type="molecule type" value="Genomic_DNA"/>
</dbReference>
<dbReference type="InterPro" id="IPR037165">
    <property type="entry name" value="AldOxase/xan_DH_Mopterin-bd_sf"/>
</dbReference>
<dbReference type="SUPFAM" id="SSF56003">
    <property type="entry name" value="Molybdenum cofactor-binding domain"/>
    <property type="match status" value="1"/>
</dbReference>
<dbReference type="InterPro" id="IPR016208">
    <property type="entry name" value="Ald_Oxase/xanthine_DH-like"/>
</dbReference>
<evidence type="ECO:0000313" key="5">
    <source>
        <dbReference type="Proteomes" id="UP000644548"/>
    </source>
</evidence>
<dbReference type="SUPFAM" id="SSF54665">
    <property type="entry name" value="CO dehydrogenase molybdoprotein N-domain-like"/>
    <property type="match status" value="1"/>
</dbReference>
<gene>
    <name evidence="4" type="ORF">GCM10008960_12460</name>
</gene>
<evidence type="ECO:0000256" key="2">
    <source>
        <dbReference type="ARBA" id="ARBA00023002"/>
    </source>
</evidence>
<dbReference type="Gene3D" id="3.90.1170.50">
    <property type="entry name" value="Aldehyde oxidase/xanthine dehydrogenase, a/b hammerhead"/>
    <property type="match status" value="1"/>
</dbReference>
<accession>A0ABQ2S484</accession>
<organism evidence="4 5">
    <name type="scientific">Deinococcus sedimenti</name>
    <dbReference type="NCBI Taxonomy" id="1867090"/>
    <lineage>
        <taxon>Bacteria</taxon>
        <taxon>Thermotogati</taxon>
        <taxon>Deinococcota</taxon>
        <taxon>Deinococci</taxon>
        <taxon>Deinococcales</taxon>
        <taxon>Deinococcaceae</taxon>
        <taxon>Deinococcus</taxon>
    </lineage>
</organism>
<dbReference type="InterPro" id="IPR000674">
    <property type="entry name" value="Ald_Oxase/Xan_DH_a/b"/>
</dbReference>
<evidence type="ECO:0000256" key="1">
    <source>
        <dbReference type="ARBA" id="ARBA00022505"/>
    </source>
</evidence>
<dbReference type="Pfam" id="PF01315">
    <property type="entry name" value="Ald_Xan_dh_C"/>
    <property type="match status" value="1"/>
</dbReference>
<sequence>MSDTRTEKYFGQALKRKEDPRFITGTGNYTDDMVLHGMVHAAMVRSPYAHAKITGINTDSVKDMPGVIRVLTGQDVADAGLGSIPVGWLLPELKTPAHPAIALTEANHVGDIVAVVIAETRAQAEDAAAALEVDYEALPAVSTSHAAIADGAPLVHDDVPGNVAFRWEIGDEAATNEAFSGAARKVSVKLRNHRLVANPIEPRSSLAQFTPAGGDYLLYTTSQNPHIHRLIIAAFVMSIPEHKLRVISPDVGGGFGTKIFQYQEEVIVLLAARLIGRPVKWTARRSEAFVSDAQGRDHDTEAELAVSDDGMILGFRVNTLANLGAYQTLFAPAVPTYLYGTLLNGVYKMPAIHAKVTGVMTNTVPVDAYRGAGRPEATYLIERIVDMAAHELNMDPAELRRKNFIGPDEFPYQTPVALVYDSGDYEPALDQAMQMMNYAALREEQARMKGGKKILGVGLISFLEACGLAPSALVGMLGAQAGQWESSLVRVHPTGKVELYTGSHSHGQGHETAFPQIAADELQIPIEDIELIHGDTGRMPYGWGTYGSRSAAVGGSALKMALQKITAKMKKIAAHLLEASEDDIEHEGGTFRIKGAPDKSKSFFDIALMAHLAHNYPADLEPGLEATAFYDPKNFVYPFGTHIAVVEIDTDTGHVKLRDYGSVDDCGPLINPLIAEGQVHGGVAQGMGQALLEEAAYDEDGNLLAGTYMEYAMPRADDLPFIQHGHTVTPSPHNPLGVKGIGEAGTIASTAAVANAVMDALWHEAGIAHLDMPYTAEKVWRALKDARASQPQAADD</sequence>
<dbReference type="PANTHER" id="PTHR11908">
    <property type="entry name" value="XANTHINE DEHYDROGENASE"/>
    <property type="match status" value="1"/>
</dbReference>
<name>A0ABQ2S484_9DEIO</name>
<dbReference type="SMART" id="SM01008">
    <property type="entry name" value="Ald_Xan_dh_C"/>
    <property type="match status" value="1"/>
</dbReference>
<dbReference type="InterPro" id="IPR036856">
    <property type="entry name" value="Ald_Oxase/Xan_DH_a/b_sf"/>
</dbReference>
<protein>
    <submittedName>
        <fullName evidence="4">Carbon monoxide dehydrogenase</fullName>
    </submittedName>
</protein>
<comment type="caution">
    <text evidence="4">The sequence shown here is derived from an EMBL/GenBank/DDBJ whole genome shotgun (WGS) entry which is preliminary data.</text>
</comment>
<keyword evidence="1" id="KW-0500">Molybdenum</keyword>
<dbReference type="PANTHER" id="PTHR11908:SF132">
    <property type="entry name" value="ALDEHYDE OXIDASE 1-RELATED"/>
    <property type="match status" value="1"/>
</dbReference>
<dbReference type="InterPro" id="IPR046867">
    <property type="entry name" value="AldOxase/xan_DH_MoCoBD2"/>
</dbReference>
<dbReference type="Pfam" id="PF02738">
    <property type="entry name" value="MoCoBD_1"/>
    <property type="match status" value="1"/>
</dbReference>